<evidence type="ECO:0000259" key="1">
    <source>
        <dbReference type="SMART" id="SM00829"/>
    </source>
</evidence>
<dbReference type="InterPro" id="IPR036291">
    <property type="entry name" value="NAD(P)-bd_dom_sf"/>
</dbReference>
<name>A0A1X7DPF2_9PROT</name>
<dbReference type="OrthoDB" id="9805663at2"/>
<sequence>MRAYQLEAPRLDALRIAELPRPTPGAGEVLVRLRAASLNYVDLAVATGAFPVPSMPLIPVADGAGEVAEIGPGVSGLTEGDRVIPHFLPDWQAGTLPPVAGRRMRGINMPGSLADYAVVPAASLVPVPSHLSFAEAANLPIAATTAWRAIRTGAVRPGSTVLLLGTGGVSLFALQFAKASGARVIITSSSDAKLERAKALGADEAINYRTTPDWDARVLELTGGAGVDLVVETGGAQTFARSLNATAEEGTVFVIGFLSGADLQASLFPIIMKMLKVVGSNTGSVADLREAVRAIDAGKIRPVVDRVHDFEDAAGAYATLSRGSHFGKIAIALATGG</sequence>
<protein>
    <submittedName>
        <fullName evidence="2">NADPH:quinone reductase</fullName>
    </submittedName>
</protein>
<reference evidence="2 3" key="1">
    <citation type="submission" date="2017-04" db="EMBL/GenBank/DDBJ databases">
        <authorList>
            <person name="Afonso C.L."/>
            <person name="Miller P.J."/>
            <person name="Scott M.A."/>
            <person name="Spackman E."/>
            <person name="Goraichik I."/>
            <person name="Dimitrov K.M."/>
            <person name="Suarez D.L."/>
            <person name="Swayne D.E."/>
        </authorList>
    </citation>
    <scope>NUCLEOTIDE SEQUENCE [LARGE SCALE GENOMIC DNA]</scope>
    <source>
        <strain evidence="2 3">A2P</strain>
    </source>
</reference>
<dbReference type="Gene3D" id="3.90.180.10">
    <property type="entry name" value="Medium-chain alcohol dehydrogenases, catalytic domain"/>
    <property type="match status" value="1"/>
</dbReference>
<evidence type="ECO:0000313" key="3">
    <source>
        <dbReference type="Proteomes" id="UP000192936"/>
    </source>
</evidence>
<dbReference type="InterPro" id="IPR052711">
    <property type="entry name" value="Zinc_ADH-like"/>
</dbReference>
<dbReference type="PANTHER" id="PTHR45033">
    <property type="match status" value="1"/>
</dbReference>
<evidence type="ECO:0000313" key="2">
    <source>
        <dbReference type="EMBL" id="SMF19155.1"/>
    </source>
</evidence>
<dbReference type="SUPFAM" id="SSF51735">
    <property type="entry name" value="NAD(P)-binding Rossmann-fold domains"/>
    <property type="match status" value="1"/>
</dbReference>
<feature type="domain" description="Enoyl reductase (ER)" evidence="1">
    <location>
        <begin position="9"/>
        <end position="331"/>
    </location>
</feature>
<dbReference type="InterPro" id="IPR011032">
    <property type="entry name" value="GroES-like_sf"/>
</dbReference>
<dbReference type="CDD" id="cd08276">
    <property type="entry name" value="MDR7"/>
    <property type="match status" value="1"/>
</dbReference>
<dbReference type="STRING" id="286727.SAMN02982917_0785"/>
<dbReference type="EMBL" id="FXAK01000001">
    <property type="protein sequence ID" value="SMF19155.1"/>
    <property type="molecule type" value="Genomic_DNA"/>
</dbReference>
<dbReference type="InterPro" id="IPR013154">
    <property type="entry name" value="ADH-like_N"/>
</dbReference>
<dbReference type="PANTHER" id="PTHR45033:SF2">
    <property type="entry name" value="ZINC-TYPE ALCOHOL DEHYDROGENASE-LIKE PROTEIN C1773.06C"/>
    <property type="match status" value="1"/>
</dbReference>
<accession>A0A1X7DPF2</accession>
<dbReference type="Proteomes" id="UP000192936">
    <property type="component" value="Unassembled WGS sequence"/>
</dbReference>
<proteinExistence type="predicted"/>
<dbReference type="RefSeq" id="WP_085082460.1">
    <property type="nucleotide sequence ID" value="NZ_FXAK01000001.1"/>
</dbReference>
<dbReference type="SUPFAM" id="SSF50129">
    <property type="entry name" value="GroES-like"/>
    <property type="match status" value="1"/>
</dbReference>
<dbReference type="InterPro" id="IPR013149">
    <property type="entry name" value="ADH-like_C"/>
</dbReference>
<dbReference type="AlphaFoldDB" id="A0A1X7DPF2"/>
<dbReference type="InterPro" id="IPR020843">
    <property type="entry name" value="ER"/>
</dbReference>
<dbReference type="SMART" id="SM00829">
    <property type="entry name" value="PKS_ER"/>
    <property type="match status" value="1"/>
</dbReference>
<dbReference type="Pfam" id="PF00107">
    <property type="entry name" value="ADH_zinc_N"/>
    <property type="match status" value="1"/>
</dbReference>
<gene>
    <name evidence="2" type="ORF">SAMN02982917_0785</name>
</gene>
<dbReference type="Pfam" id="PF08240">
    <property type="entry name" value="ADH_N"/>
    <property type="match status" value="1"/>
</dbReference>
<organism evidence="2 3">
    <name type="scientific">Azospirillum oryzae</name>
    <dbReference type="NCBI Taxonomy" id="286727"/>
    <lineage>
        <taxon>Bacteria</taxon>
        <taxon>Pseudomonadati</taxon>
        <taxon>Pseudomonadota</taxon>
        <taxon>Alphaproteobacteria</taxon>
        <taxon>Rhodospirillales</taxon>
        <taxon>Azospirillaceae</taxon>
        <taxon>Azospirillum</taxon>
    </lineage>
</organism>
<dbReference type="GO" id="GO:0016491">
    <property type="term" value="F:oxidoreductase activity"/>
    <property type="evidence" value="ECO:0007669"/>
    <property type="project" value="InterPro"/>
</dbReference>
<dbReference type="Gene3D" id="3.40.50.720">
    <property type="entry name" value="NAD(P)-binding Rossmann-like Domain"/>
    <property type="match status" value="1"/>
</dbReference>